<dbReference type="GeneID" id="24303707"/>
<feature type="domain" description="OLD protein-like TOPRIM" evidence="2">
    <location>
        <begin position="401"/>
        <end position="466"/>
    </location>
</feature>
<name>A8EVI9_ALIB4</name>
<gene>
    <name evidence="3" type="ordered locus">Abu_1715</name>
</gene>
<evidence type="ECO:0000313" key="3">
    <source>
        <dbReference type="EMBL" id="ABV67962.1"/>
    </source>
</evidence>
<dbReference type="InterPro" id="IPR051396">
    <property type="entry name" value="Bact_Antivir_Def_Nuclease"/>
</dbReference>
<dbReference type="Gene3D" id="3.40.50.300">
    <property type="entry name" value="P-loop containing nucleotide triphosphate hydrolases"/>
    <property type="match status" value="1"/>
</dbReference>
<proteinExistence type="predicted"/>
<dbReference type="RefSeq" id="WP_012147688.1">
    <property type="nucleotide sequence ID" value="NC_009850.1"/>
</dbReference>
<dbReference type="eggNOG" id="COG1195">
    <property type="taxonomic scope" value="Bacteria"/>
</dbReference>
<dbReference type="SUPFAM" id="SSF52540">
    <property type="entry name" value="P-loop containing nucleoside triphosphate hydrolases"/>
    <property type="match status" value="1"/>
</dbReference>
<dbReference type="HOGENOM" id="CLU_032782_0_0_7"/>
<dbReference type="PANTHER" id="PTHR43581">
    <property type="entry name" value="ATP/GTP PHOSPHATASE"/>
    <property type="match status" value="1"/>
</dbReference>
<dbReference type="KEGG" id="abu:Abu_1715"/>
<dbReference type="PANTHER" id="PTHR43581:SF2">
    <property type="entry name" value="EXCINUCLEASE ATPASE SUBUNIT"/>
    <property type="match status" value="1"/>
</dbReference>
<accession>A8EVI9</accession>
<dbReference type="Pfam" id="PF02463">
    <property type="entry name" value="SMC_N"/>
    <property type="match status" value="1"/>
</dbReference>
<dbReference type="Proteomes" id="UP000001136">
    <property type="component" value="Chromosome"/>
</dbReference>
<dbReference type="AlphaFoldDB" id="A8EVI9"/>
<dbReference type="InterPro" id="IPR003395">
    <property type="entry name" value="RecF/RecN/SMC_N"/>
</dbReference>
<feature type="domain" description="RecF/RecN/SMC N-terminal" evidence="1">
    <location>
        <begin position="3"/>
        <end position="357"/>
    </location>
</feature>
<protein>
    <submittedName>
        <fullName evidence="3">Uncharacterized protein</fullName>
    </submittedName>
</protein>
<keyword evidence="4" id="KW-1185">Reference proteome</keyword>
<reference evidence="3 4" key="1">
    <citation type="journal article" date="2007" name="PLoS ONE">
        <title>The complete genome sequence and analysis of the Epsilonproteobacterium Arcobacter butzleri.</title>
        <authorList>
            <person name="Miller W.G."/>
            <person name="Parker C.T."/>
            <person name="Rubenfield M."/>
            <person name="Mendz G.L."/>
            <person name="Woesten M.M.S.M."/>
            <person name="Ussery D.W."/>
            <person name="Stolz J.F."/>
            <person name="Binnewies T.T."/>
            <person name="Hallin P.F."/>
            <person name="Wang G."/>
            <person name="Malek J.A."/>
            <person name="Rogosin A."/>
            <person name="Stanker L.H."/>
            <person name="Mandrell R.E."/>
        </authorList>
    </citation>
    <scope>NUCLEOTIDE SEQUENCE [LARGE SCALE GENOMIC DNA]</scope>
    <source>
        <strain evidence="3 4">RM4018</strain>
    </source>
</reference>
<sequence>MKLKRLWVNGFKNLKDFEINFESNEGITLLIGNNGSGKSNILEAISAIFVSLIEKKKVDFEYEIEYILDVNEVDKNFYIELKIITLQNGNSEYTYSFKIDDLAKQKNQFLGNYNYLPSHIITSYSGEETRLWDLYYEKFYKDYIKKAITPTDRANHLKMIYVNKYHWKIAFLLLAVYDRGDNSFIKNILKIDSVESIGFKFNIAKFPSFRNQAGELLRLARSLTPNNLPNVNYTNLDDIKTIFQNFGHERDLFLLLVGAFLPARDTNKLILDIDIKFKKLNVLLDVNCLSEGEKKLILVKMILEYLSFEKALVLLDEPDSHIHIQNKKVFKELVSSYENRFSILTTHSPTLTHSFDDKHISMLNNGKIEDKQKQEIFSHITDGIWNYQEQSVFLSSTKNIILLVEGKHDKIHIEEAFKRLKSNYQTLNFEIFSTDGATNLKQLVVGFATSDYDFEHKKVIAIFDDDQEGKKGLSRENFEPIAQNNLINKLKSNNKFYGFLLPKQSGFTSECTIENMYTSDKYQMALNQVLERRMQTPTFFNNKSIDNISKAIKDDAKNQLANNCKEFVPEDFEHFKELFNLIKEIEDLPL</sequence>
<organism evidence="3 4">
    <name type="scientific">Aliarcobacter butzleri (strain RM4018)</name>
    <name type="common">Arcobacter butzleri</name>
    <dbReference type="NCBI Taxonomy" id="367737"/>
    <lineage>
        <taxon>Bacteria</taxon>
        <taxon>Pseudomonadati</taxon>
        <taxon>Campylobacterota</taxon>
        <taxon>Epsilonproteobacteria</taxon>
        <taxon>Campylobacterales</taxon>
        <taxon>Arcobacteraceae</taxon>
        <taxon>Aliarcobacter</taxon>
    </lineage>
</organism>
<evidence type="ECO:0000259" key="2">
    <source>
        <dbReference type="Pfam" id="PF20469"/>
    </source>
</evidence>
<evidence type="ECO:0000313" key="4">
    <source>
        <dbReference type="Proteomes" id="UP000001136"/>
    </source>
</evidence>
<evidence type="ECO:0000259" key="1">
    <source>
        <dbReference type="Pfam" id="PF02463"/>
    </source>
</evidence>
<dbReference type="InterPro" id="IPR027417">
    <property type="entry name" value="P-loop_NTPase"/>
</dbReference>
<dbReference type="EMBL" id="CP000361">
    <property type="protein sequence ID" value="ABV67962.1"/>
    <property type="molecule type" value="Genomic_DNA"/>
</dbReference>
<dbReference type="CDD" id="cd00267">
    <property type="entry name" value="ABC_ATPase"/>
    <property type="match status" value="1"/>
</dbReference>
<dbReference type="STRING" id="367737.Abu_1715"/>
<dbReference type="Pfam" id="PF20469">
    <property type="entry name" value="OLD-like_TOPRIM"/>
    <property type="match status" value="1"/>
</dbReference>
<dbReference type="InterPro" id="IPR034139">
    <property type="entry name" value="TOPRIM_OLD"/>
</dbReference>